<dbReference type="NCBIfam" id="TIGR00229">
    <property type="entry name" value="sensory_box"/>
    <property type="match status" value="1"/>
</dbReference>
<keyword evidence="1" id="KW-1133">Transmembrane helix</keyword>
<feature type="transmembrane region" description="Helical" evidence="1">
    <location>
        <begin position="91"/>
        <end position="110"/>
    </location>
</feature>
<evidence type="ECO:0000313" key="4">
    <source>
        <dbReference type="Proteomes" id="UP000256977"/>
    </source>
</evidence>
<dbReference type="PROSITE" id="PS50887">
    <property type="entry name" value="GGDEF"/>
    <property type="match status" value="1"/>
</dbReference>
<evidence type="ECO:0000256" key="1">
    <source>
        <dbReference type="SAM" id="Phobius"/>
    </source>
</evidence>
<dbReference type="Pfam" id="PF00990">
    <property type="entry name" value="GGDEF"/>
    <property type="match status" value="1"/>
</dbReference>
<feature type="domain" description="GGDEF" evidence="2">
    <location>
        <begin position="432"/>
        <end position="565"/>
    </location>
</feature>
<keyword evidence="1" id="KW-0472">Membrane</keyword>
<accession>A0A3D9IMC0</accession>
<dbReference type="CDD" id="cd01949">
    <property type="entry name" value="GGDEF"/>
    <property type="match status" value="1"/>
</dbReference>
<dbReference type="NCBIfam" id="TIGR00254">
    <property type="entry name" value="GGDEF"/>
    <property type="match status" value="1"/>
</dbReference>
<dbReference type="PANTHER" id="PTHR46663">
    <property type="entry name" value="DIGUANYLATE CYCLASE DGCT-RELATED"/>
    <property type="match status" value="1"/>
</dbReference>
<organism evidence="3 4">
    <name type="scientific">Cohnella phaseoli</name>
    <dbReference type="NCBI Taxonomy" id="456490"/>
    <lineage>
        <taxon>Bacteria</taxon>
        <taxon>Bacillati</taxon>
        <taxon>Bacillota</taxon>
        <taxon>Bacilli</taxon>
        <taxon>Bacillales</taxon>
        <taxon>Paenibacillaceae</taxon>
        <taxon>Cohnella</taxon>
    </lineage>
</organism>
<feature type="transmembrane region" description="Helical" evidence="1">
    <location>
        <begin position="261"/>
        <end position="281"/>
    </location>
</feature>
<dbReference type="Gene3D" id="3.30.450.20">
    <property type="entry name" value="PAS domain"/>
    <property type="match status" value="1"/>
</dbReference>
<dbReference type="EMBL" id="QRDZ01000027">
    <property type="protein sequence ID" value="RED62923.1"/>
    <property type="molecule type" value="Genomic_DNA"/>
</dbReference>
<evidence type="ECO:0000313" key="3">
    <source>
        <dbReference type="EMBL" id="RED62923.1"/>
    </source>
</evidence>
<dbReference type="InterPro" id="IPR029787">
    <property type="entry name" value="Nucleotide_cyclase"/>
</dbReference>
<keyword evidence="1" id="KW-0812">Transmembrane</keyword>
<feature type="transmembrane region" description="Helical" evidence="1">
    <location>
        <begin position="155"/>
        <end position="174"/>
    </location>
</feature>
<gene>
    <name evidence="3" type="ORF">DFP98_12725</name>
</gene>
<keyword evidence="4" id="KW-1185">Reference proteome</keyword>
<dbReference type="CDD" id="cd00130">
    <property type="entry name" value="PAS"/>
    <property type="match status" value="1"/>
</dbReference>
<name>A0A3D9IMC0_9BACL</name>
<dbReference type="InterPro" id="IPR052163">
    <property type="entry name" value="DGC-Regulatory_Protein"/>
</dbReference>
<dbReference type="PANTHER" id="PTHR46663:SF2">
    <property type="entry name" value="GGDEF DOMAIN-CONTAINING PROTEIN"/>
    <property type="match status" value="1"/>
</dbReference>
<dbReference type="InterPro" id="IPR043128">
    <property type="entry name" value="Rev_trsase/Diguanyl_cyclase"/>
</dbReference>
<feature type="transmembrane region" description="Helical" evidence="1">
    <location>
        <begin position="231"/>
        <end position="255"/>
    </location>
</feature>
<dbReference type="InterPro" id="IPR000014">
    <property type="entry name" value="PAS"/>
</dbReference>
<feature type="transmembrane region" description="Helical" evidence="1">
    <location>
        <begin position="59"/>
        <end position="79"/>
    </location>
</feature>
<proteinExistence type="predicted"/>
<dbReference type="Gene3D" id="3.30.70.270">
    <property type="match status" value="1"/>
</dbReference>
<dbReference type="Proteomes" id="UP000256977">
    <property type="component" value="Unassembled WGS sequence"/>
</dbReference>
<feature type="transmembrane region" description="Helical" evidence="1">
    <location>
        <begin position="199"/>
        <end position="219"/>
    </location>
</feature>
<dbReference type="InterPro" id="IPR000160">
    <property type="entry name" value="GGDEF_dom"/>
</dbReference>
<dbReference type="InterPro" id="IPR035965">
    <property type="entry name" value="PAS-like_dom_sf"/>
</dbReference>
<protein>
    <submittedName>
        <fullName evidence="3">PAS domain S-box-containing protein/diguanylate cyclase (GGDEF)-like protein</fullName>
    </submittedName>
</protein>
<feature type="transmembrane region" description="Helical" evidence="1">
    <location>
        <begin position="122"/>
        <end position="143"/>
    </location>
</feature>
<comment type="caution">
    <text evidence="3">The sequence shown here is derived from an EMBL/GenBank/DDBJ whole genome shotgun (WGS) entry which is preliminary data.</text>
</comment>
<sequence length="565" mass="65051">MCPCVASFFVHPIAKSSSYLQESLSFCRNLSTRTMSYNESNREFHIMIGRDVNHMGQSAVLTFTLAYLFPILFFAYMGTDVLTRNPRKVEHRLIALTSVVYILLFAGEYIRHQLPISASPALTAIWFSNIGIIMPGLGFHFLAKFAGMDKRMPRYLYPAIFYVPLAIIPVNLLSSREIITSSEFVQSGVWMYPVYNVPFYAALTASILFTSLYLIVIYKGRIRATTPEHRALFNLLGLGVIICTCWHAVFGYFQFDGLPPYSYIYGGVIWCFVLRLAMIRYEFLDFAAKRYEKLFNLNPAAILLVERSGWIKEANPSARRLFDWIGERKCSLFELVDQDLRKRIQDEQPIKDYETTIHSSGQRLYVLIDGDYVAVDNEPHVILIVRDITERKEGQEQIRFLAFHDSLTRLPNRRYFYEQLQEAIGNAERDGLRLAVILIDLDRFKETNDKYGHEAGDEVLRHVARLIGETAAPVGMAARLGGDEFVLFIRHAPSPAFVEEMMHRLQWRIAEEELWYRDQLLSVYMSLGAALYPEDGSDADALMMYADKTMYRMKRDNRAGSRVKS</sequence>
<dbReference type="SUPFAM" id="SSF55785">
    <property type="entry name" value="PYP-like sensor domain (PAS domain)"/>
    <property type="match status" value="1"/>
</dbReference>
<dbReference type="SMART" id="SM00267">
    <property type="entry name" value="GGDEF"/>
    <property type="match status" value="1"/>
</dbReference>
<dbReference type="AlphaFoldDB" id="A0A3D9IMC0"/>
<dbReference type="Pfam" id="PF13188">
    <property type="entry name" value="PAS_8"/>
    <property type="match status" value="1"/>
</dbReference>
<reference evidence="3 4" key="1">
    <citation type="submission" date="2018-07" db="EMBL/GenBank/DDBJ databases">
        <title>Genomic Encyclopedia of Type Strains, Phase III (KMG-III): the genomes of soil and plant-associated and newly described type strains.</title>
        <authorList>
            <person name="Whitman W."/>
        </authorList>
    </citation>
    <scope>NUCLEOTIDE SEQUENCE [LARGE SCALE GENOMIC DNA]</scope>
    <source>
        <strain evidence="3 4">CECT 7287</strain>
    </source>
</reference>
<dbReference type="SUPFAM" id="SSF55073">
    <property type="entry name" value="Nucleotide cyclase"/>
    <property type="match status" value="1"/>
</dbReference>
<evidence type="ECO:0000259" key="2">
    <source>
        <dbReference type="PROSITE" id="PS50887"/>
    </source>
</evidence>